<dbReference type="EMBL" id="JAGQHS010000139">
    <property type="protein sequence ID" value="MCA9758056.1"/>
    <property type="molecule type" value="Genomic_DNA"/>
</dbReference>
<reference evidence="1" key="2">
    <citation type="journal article" date="2021" name="Microbiome">
        <title>Successional dynamics and alternative stable states in a saline activated sludge microbial community over 9 years.</title>
        <authorList>
            <person name="Wang Y."/>
            <person name="Ye J."/>
            <person name="Ju F."/>
            <person name="Liu L."/>
            <person name="Boyd J.A."/>
            <person name="Deng Y."/>
            <person name="Parks D.H."/>
            <person name="Jiang X."/>
            <person name="Yin X."/>
            <person name="Woodcroft B.J."/>
            <person name="Tyson G.W."/>
            <person name="Hugenholtz P."/>
            <person name="Polz M.F."/>
            <person name="Zhang T."/>
        </authorList>
    </citation>
    <scope>NUCLEOTIDE SEQUENCE</scope>
    <source>
        <strain evidence="1">HKST-UBA02</strain>
    </source>
</reference>
<gene>
    <name evidence="1" type="ORF">KDA27_19845</name>
</gene>
<proteinExistence type="predicted"/>
<dbReference type="AlphaFoldDB" id="A0A956NGK2"/>
<protein>
    <submittedName>
        <fullName evidence="1">Uncharacterized protein</fullName>
    </submittedName>
</protein>
<dbReference type="Proteomes" id="UP000739538">
    <property type="component" value="Unassembled WGS sequence"/>
</dbReference>
<evidence type="ECO:0000313" key="2">
    <source>
        <dbReference type="Proteomes" id="UP000739538"/>
    </source>
</evidence>
<sequence>MAFNAMTRSPEFLLWEAGWYTQNQLAVEEMHTMIHEYWSGEQEGFRAAYTGLQDAERALVAARAHRDRQKFKMRGSARLFAEQLIQVGGGNPKSDVYTRYFEDGYGIYGRVTLERQLELAQSVLVCLDSEANETVKAAGEPFRAAVETARSALADYQAKEQVLADAKATMHAARIQWRGAYRKVAADLRSLHTDDPRYVSSFFLSPPRKKKGTGEVDVVVDAVDEGSNATA</sequence>
<reference evidence="1" key="1">
    <citation type="submission" date="2020-04" db="EMBL/GenBank/DDBJ databases">
        <authorList>
            <person name="Zhang T."/>
        </authorList>
    </citation>
    <scope>NUCLEOTIDE SEQUENCE</scope>
    <source>
        <strain evidence="1">HKST-UBA02</strain>
    </source>
</reference>
<comment type="caution">
    <text evidence="1">The sequence shown here is derived from an EMBL/GenBank/DDBJ whole genome shotgun (WGS) entry which is preliminary data.</text>
</comment>
<name>A0A956NGK2_UNCEI</name>
<accession>A0A956NGK2</accession>
<organism evidence="1 2">
    <name type="scientific">Eiseniibacteriota bacterium</name>
    <dbReference type="NCBI Taxonomy" id="2212470"/>
    <lineage>
        <taxon>Bacteria</taxon>
        <taxon>Candidatus Eiseniibacteriota</taxon>
    </lineage>
</organism>
<evidence type="ECO:0000313" key="1">
    <source>
        <dbReference type="EMBL" id="MCA9758056.1"/>
    </source>
</evidence>